<name>A0ACB9RNU4_9MYRT</name>
<sequence length="359" mass="39134">MVTDGGWALRAKSCDTCKSAAAAVFCRVHLAFLCLRCDSGIHGMGTQFPVRHERVLMCEVCEQAPASVTCRADAAALCASCDTDIHSANSLASRHDRFPVEPFYDEAESIARSMSLGFFLPPAKTEVCGGMCGQDELDAEPWLLPYLENHGEFNFVEGAYAKVAPAAVVDSRGLFLNEMESLLDLEFGTGGGMDQLPSSAADRLVPAQGNPMMITQNRPQEHCLDTDFSRSKLSSFGHLPPSLTENVSSSSLGTGVVPEGASHSSSANTAQSVGSQPTQLCGIDREARVLRYREKRKNRKFEKTIRYASRKVYAETRPRIKGRFAKRPETAIDPETDMDNYLFSSAFMADASYGIVPTF</sequence>
<organism evidence="1 2">
    <name type="scientific">Melastoma candidum</name>
    <dbReference type="NCBI Taxonomy" id="119954"/>
    <lineage>
        <taxon>Eukaryota</taxon>
        <taxon>Viridiplantae</taxon>
        <taxon>Streptophyta</taxon>
        <taxon>Embryophyta</taxon>
        <taxon>Tracheophyta</taxon>
        <taxon>Spermatophyta</taxon>
        <taxon>Magnoliopsida</taxon>
        <taxon>eudicotyledons</taxon>
        <taxon>Gunneridae</taxon>
        <taxon>Pentapetalae</taxon>
        <taxon>rosids</taxon>
        <taxon>malvids</taxon>
        <taxon>Myrtales</taxon>
        <taxon>Melastomataceae</taxon>
        <taxon>Melastomatoideae</taxon>
        <taxon>Melastomateae</taxon>
        <taxon>Melastoma</taxon>
    </lineage>
</organism>
<comment type="caution">
    <text evidence="1">The sequence shown here is derived from an EMBL/GenBank/DDBJ whole genome shotgun (WGS) entry which is preliminary data.</text>
</comment>
<gene>
    <name evidence="1" type="ORF">MLD38_006726</name>
</gene>
<accession>A0ACB9RNU4</accession>
<protein>
    <submittedName>
        <fullName evidence="1">Uncharacterized protein</fullName>
    </submittedName>
</protein>
<evidence type="ECO:0000313" key="1">
    <source>
        <dbReference type="EMBL" id="KAI4380549.1"/>
    </source>
</evidence>
<dbReference type="Proteomes" id="UP001057402">
    <property type="component" value="Chromosome 3"/>
</dbReference>
<dbReference type="EMBL" id="CM042882">
    <property type="protein sequence ID" value="KAI4380549.1"/>
    <property type="molecule type" value="Genomic_DNA"/>
</dbReference>
<evidence type="ECO:0000313" key="2">
    <source>
        <dbReference type="Proteomes" id="UP001057402"/>
    </source>
</evidence>
<proteinExistence type="predicted"/>
<keyword evidence="2" id="KW-1185">Reference proteome</keyword>
<reference evidence="2" key="1">
    <citation type="journal article" date="2023" name="Front. Plant Sci.">
        <title>Chromosomal-level genome assembly of Melastoma candidum provides insights into trichome evolution.</title>
        <authorList>
            <person name="Zhong Y."/>
            <person name="Wu W."/>
            <person name="Sun C."/>
            <person name="Zou P."/>
            <person name="Liu Y."/>
            <person name="Dai S."/>
            <person name="Zhou R."/>
        </authorList>
    </citation>
    <scope>NUCLEOTIDE SEQUENCE [LARGE SCALE GENOMIC DNA]</scope>
</reference>